<evidence type="ECO:0008006" key="4">
    <source>
        <dbReference type="Google" id="ProtNLM"/>
    </source>
</evidence>
<feature type="coiled-coil region" evidence="1">
    <location>
        <begin position="662"/>
        <end position="711"/>
    </location>
</feature>
<name>A0A1H6MWM9_9FLAO</name>
<dbReference type="Pfam" id="PF12128">
    <property type="entry name" value="DUF3584"/>
    <property type="match status" value="1"/>
</dbReference>
<dbReference type="InterPro" id="IPR027417">
    <property type="entry name" value="P-loop_NTPase"/>
</dbReference>
<feature type="coiled-coil region" evidence="1">
    <location>
        <begin position="591"/>
        <end position="625"/>
    </location>
</feature>
<dbReference type="AlphaFoldDB" id="A0A1H6MWM9"/>
<feature type="coiled-coil region" evidence="1">
    <location>
        <begin position="840"/>
        <end position="867"/>
    </location>
</feature>
<keyword evidence="3" id="KW-1185">Reference proteome</keyword>
<protein>
    <recommendedName>
        <fullName evidence="4">ATP-binding protein</fullName>
    </recommendedName>
</protein>
<dbReference type="Proteomes" id="UP000199634">
    <property type="component" value="Unassembled WGS sequence"/>
</dbReference>
<feature type="coiled-coil region" evidence="1">
    <location>
        <begin position="362"/>
        <end position="524"/>
    </location>
</feature>
<dbReference type="STRING" id="1159016.SAMN02927937_02786"/>
<reference evidence="2 3" key="1">
    <citation type="submission" date="2016-10" db="EMBL/GenBank/DDBJ databases">
        <authorList>
            <person name="de Groot N.N."/>
        </authorList>
    </citation>
    <scope>NUCLEOTIDE SEQUENCE [LARGE SCALE GENOMIC DNA]</scope>
    <source>
        <strain evidence="2 3">CGMCC 1.10825</strain>
    </source>
</reference>
<dbReference type="RefSeq" id="WP_091102567.1">
    <property type="nucleotide sequence ID" value="NZ_FNXE01000063.1"/>
</dbReference>
<dbReference type="SUPFAM" id="SSF52540">
    <property type="entry name" value="P-loop containing nucleoside triphosphate hydrolases"/>
    <property type="match status" value="2"/>
</dbReference>
<gene>
    <name evidence="2" type="ORF">SAMN02927937_02786</name>
</gene>
<keyword evidence="1" id="KW-0175">Coiled coil</keyword>
<dbReference type="InterPro" id="IPR021979">
    <property type="entry name" value="DUF3584"/>
</dbReference>
<evidence type="ECO:0000313" key="2">
    <source>
        <dbReference type="EMBL" id="SEI02116.1"/>
    </source>
</evidence>
<accession>A0A1H6MWM9</accession>
<evidence type="ECO:0000313" key="3">
    <source>
        <dbReference type="Proteomes" id="UP000199634"/>
    </source>
</evidence>
<dbReference type="OrthoDB" id="9810371at2"/>
<proteinExistence type="predicted"/>
<organism evidence="2 3">
    <name type="scientific">Paenimyroides marinum</name>
    <dbReference type="NCBI Taxonomy" id="1159016"/>
    <lineage>
        <taxon>Bacteria</taxon>
        <taxon>Pseudomonadati</taxon>
        <taxon>Bacteroidota</taxon>
        <taxon>Flavobacteriia</taxon>
        <taxon>Flavobacteriales</taxon>
        <taxon>Flavobacteriaceae</taxon>
        <taxon>Paenimyroides</taxon>
    </lineage>
</organism>
<evidence type="ECO:0000256" key="1">
    <source>
        <dbReference type="SAM" id="Coils"/>
    </source>
</evidence>
<dbReference type="EMBL" id="FNXE01000063">
    <property type="protein sequence ID" value="SEI02116.1"/>
    <property type="molecule type" value="Genomic_DNA"/>
</dbReference>
<sequence>MRYLSKIVFINSASIKYSEVDLDGNVHFIGTQGVGKSTLLRAILFFYNAETQKLGISREKKNYNEYYFPYQNSYIIYEIQTETGKYCVLSFKNQGRVAFRFINSGYDKNFFIDNAGKAYETFDKIRVALSKVDATRIINNYEEYRNILYGNNKGLQSEFRKYALIESKQYQNIPRTIANVFLNAKLDAEFVKETIIKSLNEDEIKIDLATYSQTHLRDFETNLNDIKKWTEGKIDKQAEKVSTTYSALRYLEQKKKELAYQLGYALNAVKEQQPKVEEQLNAEILKQNRVQEKLNDLDKDFGKKKDYILKQIGEVSSKLKEIKNKRDEYAVQKIESILERVAQKPNLDLEEKNLSEEKNILTSQFLEIQQRYEAQLRQLENQLSAFENNIQSEKNKAEKNFNVFEKEINQQYDFIYEDIRKQNQEALATANDNVKKQEKAITHQRIQLSEAKHKRFFETEINNCKTEIGNIKTNISNAETQIQQANDKIKSLQKEWEFEEKNAKADSERKVEKQIEEQEKISKQIIEIDTKIANSKDSFYGWLNDNVPNWENTIGKVIDEENVLFQKGLNPQKTTDNNSNFYGIEIDTSEIDKNVKTVADLQNEQANYQNKIQNIRLTIQQIQTELNDDLDKLKRKFHPKIKEQKELIQQSEYNKESGKSKLDELMIRLSEWETKAKTEKQLAIENIEKIIAKLNEEKTKAEEQVLKIEASINKIIDAKKKEKTAKVKEQQQRLNYILQKLDIQITAEKQNIHTKSETIKSAQKQELNTKGADTKRIGEIDLRLSAIRSEMNFIETNLSITERYKYDKEQLFDKESEFKNSKSLLDKKLETEGEKHKLQKDKFIQQIGILKAEIEALNKTLNNLKSDLTAFDNFTKTEMFQAVEHYISEFTEAHKTEQNCVSLTSELQITDNTITKRYIELQEAINKFTGNFQDNNLFSFKVKFTEKSDYFDFSEMLKEFVDENKIAEYKQRVEERFAHIIRQIGRETNALIEKEGEISKIITEINNDFVARNFVGAIKSMELKTIESKNKIFTLLVEIKKFNDENVFNLGKPDLFSSDDQSDKNKKAISLLIQLIKEMSISKEKEITLSDSFELLFKIVENDNDTGWVEKLTNVGSEGTDILVKAMINIMLLNVFKEKATKKQKDDFRLHCMMDEIGKLHPNNVKGILKFANDRNILLINSSPTSLNAMDYRYTYLLSKDAKNVTNIKRLIAQKYATNTRMNTNSN</sequence>